<name>A0A4U2Y4G0_9BACL</name>
<organism evidence="2 3">
    <name type="scientific">Brevibacillus antibioticus</name>
    <dbReference type="NCBI Taxonomy" id="2570228"/>
    <lineage>
        <taxon>Bacteria</taxon>
        <taxon>Bacillati</taxon>
        <taxon>Bacillota</taxon>
        <taxon>Bacilli</taxon>
        <taxon>Bacillales</taxon>
        <taxon>Paenibacillaceae</taxon>
        <taxon>Brevibacillus</taxon>
    </lineage>
</organism>
<evidence type="ECO:0000313" key="3">
    <source>
        <dbReference type="Proteomes" id="UP000307841"/>
    </source>
</evidence>
<dbReference type="Proteomes" id="UP000307841">
    <property type="component" value="Unassembled WGS sequence"/>
</dbReference>
<accession>A0A4U2Y4G0</accession>
<dbReference type="OrthoDB" id="3035222at2"/>
<feature type="coiled-coil region" evidence="1">
    <location>
        <begin position="17"/>
        <end position="51"/>
    </location>
</feature>
<comment type="caution">
    <text evidence="2">The sequence shown here is derived from an EMBL/GenBank/DDBJ whole genome shotgun (WGS) entry which is preliminary data.</text>
</comment>
<reference evidence="2 3" key="1">
    <citation type="submission" date="2019-04" db="EMBL/GenBank/DDBJ databases">
        <title>Whole genome sequencing of Brevibacillus sp. TGS2-1.</title>
        <authorList>
            <person name="Choi A."/>
        </authorList>
    </citation>
    <scope>NUCLEOTIDE SEQUENCE [LARGE SCALE GENOMIC DNA]</scope>
    <source>
        <strain evidence="2 3">TGS2-1</strain>
    </source>
</reference>
<evidence type="ECO:0000313" key="2">
    <source>
        <dbReference type="EMBL" id="TKI54925.1"/>
    </source>
</evidence>
<dbReference type="RefSeq" id="WP_137028325.1">
    <property type="nucleotide sequence ID" value="NZ_SZNK01000001.1"/>
</dbReference>
<gene>
    <name evidence="2" type="ORF">E8L90_05390</name>
</gene>
<keyword evidence="3" id="KW-1185">Reference proteome</keyword>
<proteinExistence type="predicted"/>
<evidence type="ECO:0000256" key="1">
    <source>
        <dbReference type="SAM" id="Coils"/>
    </source>
</evidence>
<keyword evidence="1" id="KW-0175">Coiled coil</keyword>
<dbReference type="EMBL" id="SZNK01000001">
    <property type="protein sequence ID" value="TKI54925.1"/>
    <property type="molecule type" value="Genomic_DNA"/>
</dbReference>
<protein>
    <submittedName>
        <fullName evidence="2">Uncharacterized protein</fullName>
    </submittedName>
</protein>
<dbReference type="AlphaFoldDB" id="A0A4U2Y4G0"/>
<sequence length="191" mass="22192">MNKIVCQAYTLFVENVYDELTAEQQEYVDSIKEVIEKIKELQEMFDIEKVKAEILNKAEELCEGYLREKLAFLADLNVKGVPDVEISLSGTVIKFEMYIYIIFIDDDEGTAKDKYFALLAVQLEEDISHPTTPSPTVEPSYILERVSEEIRERVDEELRREKDAIIELLLKTFFSDYIGVFNKIKPYLDAL</sequence>